<evidence type="ECO:0000256" key="1">
    <source>
        <dbReference type="SAM" id="Phobius"/>
    </source>
</evidence>
<feature type="transmembrane region" description="Helical" evidence="1">
    <location>
        <begin position="14"/>
        <end position="35"/>
    </location>
</feature>
<dbReference type="Proteomes" id="UP000509303">
    <property type="component" value="Chromosome"/>
</dbReference>
<name>A0A7H8NA68_9ACTN</name>
<dbReference type="AlphaFoldDB" id="A0A7H8NA68"/>
<evidence type="ECO:0000313" key="2">
    <source>
        <dbReference type="EMBL" id="QKW51343.1"/>
    </source>
</evidence>
<sequence length="209" mass="21945">MAEFLSVAAGFPTVVFSAALMVVVGFWLLVLFGAAEHDTYDADVNADALHLGGVPVAVSASVFVVLGWFLSFTGSVLLTDAGLPGTPLLSLEVALLGASVLGSWWLTRRVVRPLARLFPDEPAPSRQDFIGLTCTIRTGRVDTGFGQAEVTARDGSTALVQVRRNEGEARAAGKGLGLGLGSTGLLYAYEEAGEFFWVAPFDAALDPRG</sequence>
<evidence type="ECO:0000313" key="3">
    <source>
        <dbReference type="Proteomes" id="UP000509303"/>
    </source>
</evidence>
<keyword evidence="1" id="KW-0812">Transmembrane</keyword>
<keyword evidence="1" id="KW-1133">Transmembrane helix</keyword>
<feature type="transmembrane region" description="Helical" evidence="1">
    <location>
        <begin position="47"/>
        <end position="69"/>
    </location>
</feature>
<keyword evidence="1" id="KW-0472">Membrane</keyword>
<protein>
    <recommendedName>
        <fullName evidence="4">DUF1449 family protein</fullName>
    </recommendedName>
</protein>
<proteinExistence type="predicted"/>
<keyword evidence="3" id="KW-1185">Reference proteome</keyword>
<reference evidence="2 3" key="1">
    <citation type="submission" date="2020-06" db="EMBL/GenBank/DDBJ databases">
        <title>Genome mining for natural products.</title>
        <authorList>
            <person name="Zhang B."/>
            <person name="Shi J."/>
            <person name="Ge H."/>
        </authorList>
    </citation>
    <scope>NUCLEOTIDE SEQUENCE [LARGE SCALE GENOMIC DNA]</scope>
    <source>
        <strain evidence="2 3">NA00687</strain>
    </source>
</reference>
<gene>
    <name evidence="2" type="ORF">HUT08_19385</name>
</gene>
<organism evidence="2 3">
    <name type="scientific">Streptomyces buecherae</name>
    <dbReference type="NCBI Taxonomy" id="2763006"/>
    <lineage>
        <taxon>Bacteria</taxon>
        <taxon>Bacillati</taxon>
        <taxon>Actinomycetota</taxon>
        <taxon>Actinomycetes</taxon>
        <taxon>Kitasatosporales</taxon>
        <taxon>Streptomycetaceae</taxon>
        <taxon>Streptomyces</taxon>
    </lineage>
</organism>
<dbReference type="RefSeq" id="WP_176163064.1">
    <property type="nucleotide sequence ID" value="NZ_CP054929.1"/>
</dbReference>
<dbReference type="EMBL" id="CP054929">
    <property type="protein sequence ID" value="QKW51343.1"/>
    <property type="molecule type" value="Genomic_DNA"/>
</dbReference>
<feature type="transmembrane region" description="Helical" evidence="1">
    <location>
        <begin position="89"/>
        <end position="107"/>
    </location>
</feature>
<accession>A0A7H8NA68</accession>
<evidence type="ECO:0008006" key="4">
    <source>
        <dbReference type="Google" id="ProtNLM"/>
    </source>
</evidence>